<reference evidence="2" key="1">
    <citation type="submission" date="2016-06" db="EMBL/GenBank/DDBJ databases">
        <title>Parallel loss of symbiosis genes in relatives of nitrogen-fixing non-legume Parasponia.</title>
        <authorList>
            <person name="Van Velzen R."/>
            <person name="Holmer R."/>
            <person name="Bu F."/>
            <person name="Rutten L."/>
            <person name="Van Zeijl A."/>
            <person name="Liu W."/>
            <person name="Santuari L."/>
            <person name="Cao Q."/>
            <person name="Sharma T."/>
            <person name="Shen D."/>
            <person name="Roswanjaya Y."/>
            <person name="Wardhani T."/>
            <person name="Kalhor M.S."/>
            <person name="Jansen J."/>
            <person name="Van den Hoogen J."/>
            <person name="Gungor B."/>
            <person name="Hartog M."/>
            <person name="Hontelez J."/>
            <person name="Verver J."/>
            <person name="Yang W.-C."/>
            <person name="Schijlen E."/>
            <person name="Repin R."/>
            <person name="Schilthuizen M."/>
            <person name="Schranz E."/>
            <person name="Heidstra R."/>
            <person name="Miyata K."/>
            <person name="Fedorova E."/>
            <person name="Kohlen W."/>
            <person name="Bisseling T."/>
            <person name="Smit S."/>
            <person name="Geurts R."/>
        </authorList>
    </citation>
    <scope>NUCLEOTIDE SEQUENCE [LARGE SCALE GENOMIC DNA]</scope>
    <source>
        <strain evidence="2">cv. RG33-2</strain>
    </source>
</reference>
<dbReference type="AlphaFoldDB" id="A0A2P5AFT9"/>
<dbReference type="EMBL" id="JXTC01000885">
    <property type="protein sequence ID" value="PON35401.1"/>
    <property type="molecule type" value="Genomic_DNA"/>
</dbReference>
<accession>A0A2P5AFT9</accession>
<evidence type="ECO:0000313" key="2">
    <source>
        <dbReference type="Proteomes" id="UP000237000"/>
    </source>
</evidence>
<evidence type="ECO:0000313" key="1">
    <source>
        <dbReference type="EMBL" id="PON35401.1"/>
    </source>
</evidence>
<protein>
    <submittedName>
        <fullName evidence="1">Uncharacterized protein</fullName>
    </submittedName>
</protein>
<comment type="caution">
    <text evidence="1">The sequence shown here is derived from an EMBL/GenBank/DDBJ whole genome shotgun (WGS) entry which is preliminary data.</text>
</comment>
<sequence length="122" mass="13607">MKVVEEFTSNIGCRKDVYFYLDYLPINLWKKGEELPRCPPDQRIKVTSGHFYQSNLSELNLRFADAAKPKLTAKTVVISSSKAEASNKQVSSTLSLPDHSVAGEVSKAVNATEAEQFVRREG</sequence>
<dbReference type="Proteomes" id="UP000237000">
    <property type="component" value="Unassembled WGS sequence"/>
</dbReference>
<keyword evidence="2" id="KW-1185">Reference proteome</keyword>
<dbReference type="InParanoid" id="A0A2P5AFT9"/>
<proteinExistence type="predicted"/>
<organism evidence="1 2">
    <name type="scientific">Trema orientale</name>
    <name type="common">Charcoal tree</name>
    <name type="synonym">Celtis orientalis</name>
    <dbReference type="NCBI Taxonomy" id="63057"/>
    <lineage>
        <taxon>Eukaryota</taxon>
        <taxon>Viridiplantae</taxon>
        <taxon>Streptophyta</taxon>
        <taxon>Embryophyta</taxon>
        <taxon>Tracheophyta</taxon>
        <taxon>Spermatophyta</taxon>
        <taxon>Magnoliopsida</taxon>
        <taxon>eudicotyledons</taxon>
        <taxon>Gunneridae</taxon>
        <taxon>Pentapetalae</taxon>
        <taxon>rosids</taxon>
        <taxon>fabids</taxon>
        <taxon>Rosales</taxon>
        <taxon>Cannabaceae</taxon>
        <taxon>Trema</taxon>
    </lineage>
</organism>
<name>A0A2P5AFT9_TREOI</name>
<gene>
    <name evidence="1" type="ORF">TorRG33x02_351450</name>
</gene>